<dbReference type="Proteomes" id="UP000291144">
    <property type="component" value="Unassembled WGS sequence"/>
</dbReference>
<evidence type="ECO:0000313" key="2">
    <source>
        <dbReference type="EMBL" id="TCC63350.1"/>
    </source>
</evidence>
<feature type="region of interest" description="Disordered" evidence="1">
    <location>
        <begin position="1"/>
        <end position="62"/>
    </location>
</feature>
<organism evidence="2 3">
    <name type="scientific">Kribbella pittospori</name>
    <dbReference type="NCBI Taxonomy" id="722689"/>
    <lineage>
        <taxon>Bacteria</taxon>
        <taxon>Bacillati</taxon>
        <taxon>Actinomycetota</taxon>
        <taxon>Actinomycetes</taxon>
        <taxon>Propionibacteriales</taxon>
        <taxon>Kribbellaceae</taxon>
        <taxon>Kribbella</taxon>
    </lineage>
</organism>
<comment type="caution">
    <text evidence="2">The sequence shown here is derived from an EMBL/GenBank/DDBJ whole genome shotgun (WGS) entry which is preliminary data.</text>
</comment>
<feature type="compositionally biased region" description="Polar residues" evidence="1">
    <location>
        <begin position="11"/>
        <end position="21"/>
    </location>
</feature>
<sequence>MSWSRPPWITSLPSPGSQVNESRPLPSSAVSVPRLPSTLSLPAPIRNSSLPLPPNAESLPSPVSMIVNGCTSAP</sequence>
<evidence type="ECO:0000256" key="1">
    <source>
        <dbReference type="SAM" id="MobiDB-lite"/>
    </source>
</evidence>
<proteinExistence type="predicted"/>
<keyword evidence="3" id="KW-1185">Reference proteome</keyword>
<accession>A0A4R0KSE5</accession>
<name>A0A4R0KSE5_9ACTN</name>
<evidence type="ECO:0000313" key="3">
    <source>
        <dbReference type="Proteomes" id="UP000291144"/>
    </source>
</evidence>
<dbReference type="EMBL" id="SJKB01000003">
    <property type="protein sequence ID" value="TCC63350.1"/>
    <property type="molecule type" value="Genomic_DNA"/>
</dbReference>
<gene>
    <name evidence="2" type="ORF">E0H73_12955</name>
</gene>
<protein>
    <submittedName>
        <fullName evidence="2">Uncharacterized protein</fullName>
    </submittedName>
</protein>
<reference evidence="2 3" key="1">
    <citation type="submission" date="2019-02" db="EMBL/GenBank/DDBJ databases">
        <title>Kribbella capetownensis sp. nov. and Kribbella speibonae sp. nov., isolated from soil.</title>
        <authorList>
            <person name="Curtis S.M."/>
            <person name="Norton I."/>
            <person name="Everest G.J."/>
            <person name="Meyers P.R."/>
        </authorList>
    </citation>
    <scope>NUCLEOTIDE SEQUENCE [LARGE SCALE GENOMIC DNA]</scope>
    <source>
        <strain evidence="2 3">NRRL B-24813</strain>
    </source>
</reference>
<dbReference type="AlphaFoldDB" id="A0A4R0KSE5"/>